<evidence type="ECO:0000313" key="1">
    <source>
        <dbReference type="EMBL" id="SVB95129.1"/>
    </source>
</evidence>
<feature type="non-terminal residue" evidence="1">
    <location>
        <position position="29"/>
    </location>
</feature>
<feature type="non-terminal residue" evidence="1">
    <location>
        <position position="1"/>
    </location>
</feature>
<proteinExistence type="predicted"/>
<protein>
    <submittedName>
        <fullName evidence="1">Uncharacterized protein</fullName>
    </submittedName>
</protein>
<reference evidence="1" key="1">
    <citation type="submission" date="2018-05" db="EMBL/GenBank/DDBJ databases">
        <authorList>
            <person name="Lanie J.A."/>
            <person name="Ng W.-L."/>
            <person name="Kazmierczak K.M."/>
            <person name="Andrzejewski T.M."/>
            <person name="Davidsen T.M."/>
            <person name="Wayne K.J."/>
            <person name="Tettelin H."/>
            <person name="Glass J.I."/>
            <person name="Rusch D."/>
            <person name="Podicherti R."/>
            <person name="Tsui H.-C.T."/>
            <person name="Winkler M.E."/>
        </authorList>
    </citation>
    <scope>NUCLEOTIDE SEQUENCE</scope>
</reference>
<gene>
    <name evidence="1" type="ORF">METZ01_LOCUS247983</name>
</gene>
<organism evidence="1">
    <name type="scientific">marine metagenome</name>
    <dbReference type="NCBI Taxonomy" id="408172"/>
    <lineage>
        <taxon>unclassified sequences</taxon>
        <taxon>metagenomes</taxon>
        <taxon>ecological metagenomes</taxon>
    </lineage>
</organism>
<accession>A0A382I7A5</accession>
<sequence>LMVYTGTCVISMAHQGILRWSTRSEIPLH</sequence>
<name>A0A382I7A5_9ZZZZ</name>
<dbReference type="EMBL" id="UINC01065450">
    <property type="protein sequence ID" value="SVB95129.1"/>
    <property type="molecule type" value="Genomic_DNA"/>
</dbReference>
<dbReference type="AlphaFoldDB" id="A0A382I7A5"/>